<dbReference type="AlphaFoldDB" id="A0AAW2D4C7"/>
<evidence type="ECO:0000313" key="3">
    <source>
        <dbReference type="EMBL" id="KAL0004954.1"/>
    </source>
</evidence>
<proteinExistence type="predicted"/>
<reference evidence="3 4" key="1">
    <citation type="submission" date="2024-01" db="EMBL/GenBank/DDBJ databases">
        <title>A telomere-to-telomere, gap-free genome of sweet tea (Lithocarpus litseifolius).</title>
        <authorList>
            <person name="Zhou J."/>
        </authorList>
    </citation>
    <scope>NUCLEOTIDE SEQUENCE [LARGE SCALE GENOMIC DNA]</scope>
    <source>
        <strain evidence="3">Zhou-2022a</strain>
        <tissue evidence="3">Leaf</tissue>
    </source>
</reference>
<sequence length="477" mass="54387">MATNDGPDLGELIASKGHAIKINFVSWVYWRHSPFVVIGHGLSHLEISSLELIQQGPCLWALKAKVMRFWKAICTRLFTMPEIDIILYHDGPLKNPNANKGLPFEGPGIRSYYTQIDRRLKTLDELKTIIMEELCANPAIHSIQITYRMPHEVLKNRINYKYMAIETDKHVKIMFDKLERIPEVSGIELYIQLEPRADDEIQQTATSLQVTVPDAHYEYSTHVDDDVDADDDVNANDDDDDDDDDYGDDDDDDDDDNDDDDYVDEPTAINSEDLVDRDDFEERIDRGDFGDFERDIDDDDTLDGSQPNANNVISVLNMENTIPAYAPPALSFSANTWENMVDPSHVEIPFVSTWREGMNLWKGLTFANKVEVQRALVSCALNENKHFMITRSTTKKLCAKCVDESCKWYVCAVLKPNLHGLWMVTVYVGPHTCIPTGVQNDGRMMTCNFIAADILQKLCEDHTTPVKYLRSMIESKY</sequence>
<comment type="caution">
    <text evidence="3">The sequence shown here is derived from an EMBL/GenBank/DDBJ whole genome shotgun (WGS) entry which is preliminary data.</text>
</comment>
<organism evidence="3 4">
    <name type="scientific">Lithocarpus litseifolius</name>
    <dbReference type="NCBI Taxonomy" id="425828"/>
    <lineage>
        <taxon>Eukaryota</taxon>
        <taxon>Viridiplantae</taxon>
        <taxon>Streptophyta</taxon>
        <taxon>Embryophyta</taxon>
        <taxon>Tracheophyta</taxon>
        <taxon>Spermatophyta</taxon>
        <taxon>Magnoliopsida</taxon>
        <taxon>eudicotyledons</taxon>
        <taxon>Gunneridae</taxon>
        <taxon>Pentapetalae</taxon>
        <taxon>rosids</taxon>
        <taxon>fabids</taxon>
        <taxon>Fagales</taxon>
        <taxon>Fagaceae</taxon>
        <taxon>Lithocarpus</taxon>
    </lineage>
</organism>
<keyword evidence="4" id="KW-1185">Reference proteome</keyword>
<feature type="compositionally biased region" description="Acidic residues" evidence="1">
    <location>
        <begin position="225"/>
        <end position="264"/>
    </location>
</feature>
<gene>
    <name evidence="3" type="ORF">SO802_012515</name>
</gene>
<dbReference type="Pfam" id="PF03108">
    <property type="entry name" value="DBD_Tnp_Mut"/>
    <property type="match status" value="1"/>
</dbReference>
<protein>
    <recommendedName>
        <fullName evidence="2">Transposase MuDR plant domain-containing protein</fullName>
    </recommendedName>
</protein>
<evidence type="ECO:0000256" key="1">
    <source>
        <dbReference type="SAM" id="MobiDB-lite"/>
    </source>
</evidence>
<dbReference type="EMBL" id="JAZDWU010000004">
    <property type="protein sequence ID" value="KAL0004954.1"/>
    <property type="molecule type" value="Genomic_DNA"/>
</dbReference>
<accession>A0AAW2D4C7</accession>
<feature type="compositionally biased region" description="Basic and acidic residues" evidence="1">
    <location>
        <begin position="283"/>
        <end position="293"/>
    </location>
</feature>
<dbReference type="InterPro" id="IPR004332">
    <property type="entry name" value="Transposase_MuDR"/>
</dbReference>
<feature type="region of interest" description="Disordered" evidence="1">
    <location>
        <begin position="221"/>
        <end position="307"/>
    </location>
</feature>
<evidence type="ECO:0000259" key="2">
    <source>
        <dbReference type="Pfam" id="PF03108"/>
    </source>
</evidence>
<feature type="domain" description="Transposase MuDR plant" evidence="2">
    <location>
        <begin position="360"/>
        <end position="415"/>
    </location>
</feature>
<evidence type="ECO:0000313" key="4">
    <source>
        <dbReference type="Proteomes" id="UP001459277"/>
    </source>
</evidence>
<feature type="compositionally biased region" description="Acidic residues" evidence="1">
    <location>
        <begin position="273"/>
        <end position="282"/>
    </location>
</feature>
<name>A0AAW2D4C7_9ROSI</name>
<dbReference type="Proteomes" id="UP001459277">
    <property type="component" value="Unassembled WGS sequence"/>
</dbReference>